<sequence>MMDGCWLEELSCLIFNPSHPPAAIAATAAAVVADSQSPSRDCCRTYDLRIGASSVACRPPNIIPILIFWEHRGLAAVAFRCGVQLQSPMEVTTH</sequence>
<reference evidence="1 2" key="1">
    <citation type="submission" date="2018-04" db="EMBL/GenBank/DDBJ databases">
        <authorList>
            <person name="Vogel A."/>
        </authorList>
    </citation>
    <scope>NUCLEOTIDE SEQUENCE [LARGE SCALE GENOMIC DNA]</scope>
</reference>
<gene>
    <name evidence="1" type="ORF">CCAM_LOCUS32931</name>
</gene>
<name>A0A484MQK5_9ASTE</name>
<accession>A0A484MQK5</accession>
<keyword evidence="2" id="KW-1185">Reference proteome</keyword>
<proteinExistence type="predicted"/>
<evidence type="ECO:0000313" key="2">
    <source>
        <dbReference type="Proteomes" id="UP000595140"/>
    </source>
</evidence>
<organism evidence="1 2">
    <name type="scientific">Cuscuta campestris</name>
    <dbReference type="NCBI Taxonomy" id="132261"/>
    <lineage>
        <taxon>Eukaryota</taxon>
        <taxon>Viridiplantae</taxon>
        <taxon>Streptophyta</taxon>
        <taxon>Embryophyta</taxon>
        <taxon>Tracheophyta</taxon>
        <taxon>Spermatophyta</taxon>
        <taxon>Magnoliopsida</taxon>
        <taxon>eudicotyledons</taxon>
        <taxon>Gunneridae</taxon>
        <taxon>Pentapetalae</taxon>
        <taxon>asterids</taxon>
        <taxon>lamiids</taxon>
        <taxon>Solanales</taxon>
        <taxon>Convolvulaceae</taxon>
        <taxon>Cuscuteae</taxon>
        <taxon>Cuscuta</taxon>
        <taxon>Cuscuta subgen. Grammica</taxon>
        <taxon>Cuscuta sect. Cleistogrammica</taxon>
    </lineage>
</organism>
<evidence type="ECO:0000313" key="1">
    <source>
        <dbReference type="EMBL" id="VFQ91155.1"/>
    </source>
</evidence>
<dbReference type="EMBL" id="OOIL02004257">
    <property type="protein sequence ID" value="VFQ91155.1"/>
    <property type="molecule type" value="Genomic_DNA"/>
</dbReference>
<dbReference type="AlphaFoldDB" id="A0A484MQK5"/>
<dbReference type="Proteomes" id="UP000595140">
    <property type="component" value="Unassembled WGS sequence"/>
</dbReference>
<protein>
    <submittedName>
        <fullName evidence="1">Uncharacterized protein</fullName>
    </submittedName>
</protein>